<reference evidence="1 2" key="1">
    <citation type="submission" date="2020-04" db="EMBL/GenBank/DDBJ databases">
        <authorList>
            <person name="De Canck E."/>
        </authorList>
    </citation>
    <scope>NUCLEOTIDE SEQUENCE [LARGE SCALE GENOMIC DNA]</scope>
    <source>
        <strain evidence="1 2">LMG 29542</strain>
    </source>
</reference>
<protein>
    <recommendedName>
        <fullName evidence="3">Fis family transcriptional regulator</fullName>
    </recommendedName>
</protein>
<sequence length="166" mass="18828">MPVSKRSTRSRGTPQPHRTRRLFLPLARSDAEKVILRCRLEFEAIRQGRADRANLDQMASTLLLIRYLTEAGHGLLPLPFFYETELMLFDAMEVYMRDGTPVVPGPLVERLVAAVNEYDRQLRETRLQAVIDASRKLDAYIARIKASLAERTSSAEPDPEETDAGD</sequence>
<organism evidence="1 2">
    <name type="scientific">Paraburkholderia humisilvae</name>
    <dbReference type="NCBI Taxonomy" id="627669"/>
    <lineage>
        <taxon>Bacteria</taxon>
        <taxon>Pseudomonadati</taxon>
        <taxon>Pseudomonadota</taxon>
        <taxon>Betaproteobacteria</taxon>
        <taxon>Burkholderiales</taxon>
        <taxon>Burkholderiaceae</taxon>
        <taxon>Paraburkholderia</taxon>
    </lineage>
</organism>
<accession>A0A6J5FD41</accession>
<evidence type="ECO:0008006" key="3">
    <source>
        <dbReference type="Google" id="ProtNLM"/>
    </source>
</evidence>
<dbReference type="AlphaFoldDB" id="A0A6J5FD41"/>
<proteinExistence type="predicted"/>
<dbReference type="EMBL" id="CADIKH010000279">
    <property type="protein sequence ID" value="CAB3775145.1"/>
    <property type="molecule type" value="Genomic_DNA"/>
</dbReference>
<evidence type="ECO:0000313" key="1">
    <source>
        <dbReference type="EMBL" id="CAB3775145.1"/>
    </source>
</evidence>
<gene>
    <name evidence="1" type="ORF">LMG29542_08527</name>
</gene>
<evidence type="ECO:0000313" key="2">
    <source>
        <dbReference type="Proteomes" id="UP000494363"/>
    </source>
</evidence>
<dbReference type="Proteomes" id="UP000494363">
    <property type="component" value="Unassembled WGS sequence"/>
</dbReference>
<keyword evidence="2" id="KW-1185">Reference proteome</keyword>
<name>A0A6J5FD41_9BURK</name>